<gene>
    <name evidence="2" type="ORF">BT62DRAFT_938533</name>
    <name evidence="1" type="ORF">BT62DRAFT_939288</name>
</gene>
<keyword evidence="3" id="KW-1185">Reference proteome</keyword>
<dbReference type="AlphaFoldDB" id="A0A9P8AKW0"/>
<organism evidence="1 3">
    <name type="scientific">Guyanagaster necrorhizus</name>
    <dbReference type="NCBI Taxonomy" id="856835"/>
    <lineage>
        <taxon>Eukaryota</taxon>
        <taxon>Fungi</taxon>
        <taxon>Dikarya</taxon>
        <taxon>Basidiomycota</taxon>
        <taxon>Agaricomycotina</taxon>
        <taxon>Agaricomycetes</taxon>
        <taxon>Agaricomycetidae</taxon>
        <taxon>Agaricales</taxon>
        <taxon>Marasmiineae</taxon>
        <taxon>Physalacriaceae</taxon>
        <taxon>Guyanagaster</taxon>
    </lineage>
</organism>
<proteinExistence type="predicted"/>
<dbReference type="OrthoDB" id="2960270at2759"/>
<dbReference type="RefSeq" id="XP_043033448.1">
    <property type="nucleotide sequence ID" value="XM_043187561.1"/>
</dbReference>
<dbReference type="Proteomes" id="UP000812287">
    <property type="component" value="Unassembled WGS sequence"/>
</dbReference>
<evidence type="ECO:0000313" key="1">
    <source>
        <dbReference type="EMBL" id="KAG7439084.1"/>
    </source>
</evidence>
<dbReference type="GeneID" id="66109858"/>
<accession>A0A9P8AKW0</accession>
<protein>
    <submittedName>
        <fullName evidence="1">Uncharacterized protein</fullName>
    </submittedName>
</protein>
<reference evidence="1" key="1">
    <citation type="submission" date="2020-11" db="EMBL/GenBank/DDBJ databases">
        <title>Adaptations for nitrogen fixation in a non-lichenized fungal sporocarp promotes dispersal by wood-feeding termites.</title>
        <authorList>
            <consortium name="DOE Joint Genome Institute"/>
            <person name="Koch R.A."/>
            <person name="Yoon G."/>
            <person name="Arayal U."/>
            <person name="Lail K."/>
            <person name="Amirebrahimi M."/>
            <person name="Labutti K."/>
            <person name="Lipzen A."/>
            <person name="Riley R."/>
            <person name="Barry K."/>
            <person name="Henrissat B."/>
            <person name="Grigoriev I.V."/>
            <person name="Herr J.R."/>
            <person name="Aime M.C."/>
        </authorList>
    </citation>
    <scope>NUCLEOTIDE SEQUENCE</scope>
    <source>
        <strain evidence="1">MCA 3950</strain>
    </source>
</reference>
<dbReference type="EMBL" id="MU250580">
    <property type="protein sequence ID" value="KAG7439948.1"/>
    <property type="molecule type" value="Genomic_DNA"/>
</dbReference>
<dbReference type="EMBL" id="MU250635">
    <property type="protein sequence ID" value="KAG7439084.1"/>
    <property type="molecule type" value="Genomic_DNA"/>
</dbReference>
<evidence type="ECO:0000313" key="3">
    <source>
        <dbReference type="Proteomes" id="UP000812287"/>
    </source>
</evidence>
<evidence type="ECO:0000313" key="2">
    <source>
        <dbReference type="EMBL" id="KAG7439948.1"/>
    </source>
</evidence>
<sequence>MSTPKRMRYLYSLSKKPIFYHLDGKGPKLKPYKRMLFPQEDEWAASVAPFSVECKAFGASTALGPSQPPKGYDRNLWMRHITRCLQMYVAWLKRNGEGDGNF</sequence>
<name>A0A9P8AKW0_9AGAR</name>
<comment type="caution">
    <text evidence="1">The sequence shown here is derived from an EMBL/GenBank/DDBJ whole genome shotgun (WGS) entry which is preliminary data.</text>
</comment>